<protein>
    <submittedName>
        <fullName evidence="1">Uncharacterized protein</fullName>
    </submittedName>
</protein>
<evidence type="ECO:0000313" key="1">
    <source>
        <dbReference type="EMBL" id="ETX06551.1"/>
    </source>
</evidence>
<dbReference type="HOGENOM" id="CLU_959121_0_0_7"/>
<gene>
    <name evidence="1" type="ORF">ETSY2_16455</name>
</gene>
<keyword evidence="2" id="KW-1185">Reference proteome</keyword>
<name>W4M9E3_9BACT</name>
<dbReference type="EMBL" id="AZHX01000669">
    <property type="protein sequence ID" value="ETX06551.1"/>
    <property type="molecule type" value="Genomic_DNA"/>
</dbReference>
<comment type="caution">
    <text evidence="1">The sequence shown here is derived from an EMBL/GenBank/DDBJ whole genome shotgun (WGS) entry which is preliminary data.</text>
</comment>
<organism evidence="1 2">
    <name type="scientific">Candidatus Entotheonella gemina</name>
    <dbReference type="NCBI Taxonomy" id="1429439"/>
    <lineage>
        <taxon>Bacteria</taxon>
        <taxon>Pseudomonadati</taxon>
        <taxon>Nitrospinota/Tectimicrobiota group</taxon>
        <taxon>Candidatus Tectimicrobiota</taxon>
        <taxon>Candidatus Entotheonellia</taxon>
        <taxon>Candidatus Entotheonellales</taxon>
        <taxon>Candidatus Entotheonellaceae</taxon>
        <taxon>Candidatus Entotheonella</taxon>
    </lineage>
</organism>
<dbReference type="Proteomes" id="UP000019140">
    <property type="component" value="Unassembled WGS sequence"/>
</dbReference>
<sequence>MDRVILGDNQFFGVNHMSEEKARAQAMRFSTVESMMNVIDGAMEVGINSFMCTTHDQVAEICDHMRANPAKYANYHIYPCMPYAYKYANAITELGVVGALRQFALKDLLSMAIRGSRTIVTRNFTELILMLIDAEMTMFKHLNTEVIFIQNITVDLMLGLGMREPFIEFARHVEKKYGAEPAFQSMNLPMLLQTLEACDIKDPIVCSSINKSGFRMCGGIRAYENLLREKKCRPIAMSVFASGAIPPQDAIDYVCSIQEIESIVFGASTQAHIEETKALIDDLSQ</sequence>
<evidence type="ECO:0000313" key="2">
    <source>
        <dbReference type="Proteomes" id="UP000019140"/>
    </source>
</evidence>
<dbReference type="AlphaFoldDB" id="W4M9E3"/>
<proteinExistence type="predicted"/>
<reference evidence="1 2" key="1">
    <citation type="journal article" date="2014" name="Nature">
        <title>An environmental bacterial taxon with a large and distinct metabolic repertoire.</title>
        <authorList>
            <person name="Wilson M.C."/>
            <person name="Mori T."/>
            <person name="Ruckert C."/>
            <person name="Uria A.R."/>
            <person name="Helf M.J."/>
            <person name="Takada K."/>
            <person name="Gernert C."/>
            <person name="Steffens U.A."/>
            <person name="Heycke N."/>
            <person name="Schmitt S."/>
            <person name="Rinke C."/>
            <person name="Helfrich E.J."/>
            <person name="Brachmann A.O."/>
            <person name="Gurgui C."/>
            <person name="Wakimoto T."/>
            <person name="Kracht M."/>
            <person name="Crusemann M."/>
            <person name="Hentschel U."/>
            <person name="Abe I."/>
            <person name="Matsunaga S."/>
            <person name="Kalinowski J."/>
            <person name="Takeyama H."/>
            <person name="Piel J."/>
        </authorList>
    </citation>
    <scope>NUCLEOTIDE SEQUENCE [LARGE SCALE GENOMIC DNA]</scope>
    <source>
        <strain evidence="2">TSY2</strain>
    </source>
</reference>
<dbReference type="PATRIC" id="fig|1429439.4.peg.2797"/>
<accession>W4M9E3</accession>